<evidence type="ECO:0000313" key="1">
    <source>
        <dbReference type="EMBL" id="KAJ8467520.1"/>
    </source>
</evidence>
<dbReference type="AlphaFoldDB" id="A0AAV8PZ88"/>
<accession>A0AAV8PZ88</accession>
<proteinExistence type="predicted"/>
<evidence type="ECO:0000313" key="2">
    <source>
        <dbReference type="Proteomes" id="UP001222027"/>
    </source>
</evidence>
<comment type="caution">
    <text evidence="1">The sequence shown here is derived from an EMBL/GenBank/DDBJ whole genome shotgun (WGS) entry which is preliminary data.</text>
</comment>
<gene>
    <name evidence="1" type="ORF">OPV22_030072</name>
</gene>
<reference evidence="1 2" key="1">
    <citation type="submission" date="2022-12" db="EMBL/GenBank/DDBJ databases">
        <title>Chromosome-scale assembly of the Ensete ventricosum genome.</title>
        <authorList>
            <person name="Dussert Y."/>
            <person name="Stocks J."/>
            <person name="Wendawek A."/>
            <person name="Woldeyes F."/>
            <person name="Nichols R.A."/>
            <person name="Borrell J.S."/>
        </authorList>
    </citation>
    <scope>NUCLEOTIDE SEQUENCE [LARGE SCALE GENOMIC DNA]</scope>
    <source>
        <strain evidence="2">cv. Maze</strain>
        <tissue evidence="1">Seeds</tissue>
    </source>
</reference>
<sequence length="82" mass="9407">MDGVWLQHNLQLESQPVWLHSSKVNAVAIWKQRKVFLQDKVVIIFHPSRVAYSCNNVEVLMQYVESELADCLHILVSDSNAS</sequence>
<dbReference type="EMBL" id="JAQQAF010000008">
    <property type="protein sequence ID" value="KAJ8467520.1"/>
    <property type="molecule type" value="Genomic_DNA"/>
</dbReference>
<organism evidence="1 2">
    <name type="scientific">Ensete ventricosum</name>
    <name type="common">Abyssinian banana</name>
    <name type="synonym">Musa ensete</name>
    <dbReference type="NCBI Taxonomy" id="4639"/>
    <lineage>
        <taxon>Eukaryota</taxon>
        <taxon>Viridiplantae</taxon>
        <taxon>Streptophyta</taxon>
        <taxon>Embryophyta</taxon>
        <taxon>Tracheophyta</taxon>
        <taxon>Spermatophyta</taxon>
        <taxon>Magnoliopsida</taxon>
        <taxon>Liliopsida</taxon>
        <taxon>Zingiberales</taxon>
        <taxon>Musaceae</taxon>
        <taxon>Ensete</taxon>
    </lineage>
</organism>
<name>A0AAV8PZ88_ENSVE</name>
<protein>
    <submittedName>
        <fullName evidence="1">Uncharacterized protein</fullName>
    </submittedName>
</protein>
<keyword evidence="2" id="KW-1185">Reference proteome</keyword>
<dbReference type="Proteomes" id="UP001222027">
    <property type="component" value="Unassembled WGS sequence"/>
</dbReference>